<evidence type="ECO:0000256" key="4">
    <source>
        <dbReference type="ARBA" id="ARBA00007983"/>
    </source>
</evidence>
<dbReference type="Proteomes" id="UP000295573">
    <property type="component" value="Unassembled WGS sequence"/>
</dbReference>
<feature type="domain" description="Copper amine oxidase N3-terminal" evidence="16">
    <location>
        <begin position="96"/>
        <end position="186"/>
    </location>
</feature>
<gene>
    <name evidence="18" type="ORF">EV646_102479</name>
</gene>
<dbReference type="NCBIfam" id="NF008559">
    <property type="entry name" value="PRK11504.1"/>
    <property type="match status" value="1"/>
</dbReference>
<evidence type="ECO:0000256" key="10">
    <source>
        <dbReference type="ARBA" id="ARBA00023211"/>
    </source>
</evidence>
<feature type="active site" description="Proton acceptor" evidence="12">
    <location>
        <position position="286"/>
    </location>
</feature>
<accession>A0A4R2J5B2</accession>
<comment type="catalytic activity">
    <reaction evidence="11">
        <text>a primary methyl amine + O2 + H2O = an aldehyde + H2O2 + NH4(+)</text>
        <dbReference type="Rhea" id="RHEA:16153"/>
        <dbReference type="ChEBI" id="CHEBI:15377"/>
        <dbReference type="ChEBI" id="CHEBI:15379"/>
        <dbReference type="ChEBI" id="CHEBI:16240"/>
        <dbReference type="ChEBI" id="CHEBI:17478"/>
        <dbReference type="ChEBI" id="CHEBI:28938"/>
        <dbReference type="ChEBI" id="CHEBI:228804"/>
        <dbReference type="EC" id="1.4.3.21"/>
    </reaction>
</comment>
<dbReference type="PANTHER" id="PTHR10638:SF86">
    <property type="entry name" value="COPPER AMINE OXIDASE 1-RELATED"/>
    <property type="match status" value="1"/>
</dbReference>
<proteinExistence type="inferred from homology"/>
<comment type="similarity">
    <text evidence="4 14">Belongs to the copper/topaquinone oxidase family.</text>
</comment>
<dbReference type="InterPro" id="IPR049947">
    <property type="entry name" value="Cu_Am_Ox_Cu-bd"/>
</dbReference>
<evidence type="ECO:0000256" key="5">
    <source>
        <dbReference type="ARBA" id="ARBA00011738"/>
    </source>
</evidence>
<dbReference type="AlphaFoldDB" id="A0A4R2J5B2"/>
<evidence type="ECO:0000256" key="9">
    <source>
        <dbReference type="ARBA" id="ARBA00023008"/>
    </source>
</evidence>
<evidence type="ECO:0000313" key="19">
    <source>
        <dbReference type="Proteomes" id="UP000295573"/>
    </source>
</evidence>
<evidence type="ECO:0000256" key="11">
    <source>
        <dbReference type="ARBA" id="ARBA00048032"/>
    </source>
</evidence>
<dbReference type="Pfam" id="PF02728">
    <property type="entry name" value="Cu_amine_oxidN3"/>
    <property type="match status" value="1"/>
</dbReference>
<comment type="PTM">
    <text evidence="13 14">Topaquinone (TPQ) is generated by copper-dependent autoxidation of a specific tyrosyl residue.</text>
</comment>
<dbReference type="GO" id="GO:0005507">
    <property type="term" value="F:copper ion binding"/>
    <property type="evidence" value="ECO:0007669"/>
    <property type="project" value="InterPro"/>
</dbReference>
<evidence type="ECO:0000256" key="8">
    <source>
        <dbReference type="ARBA" id="ARBA00023002"/>
    </source>
</evidence>
<evidence type="ECO:0000256" key="3">
    <source>
        <dbReference type="ARBA" id="ARBA00001947"/>
    </source>
</evidence>
<keyword evidence="8 14" id="KW-0560">Oxidoreductase</keyword>
<feature type="modified residue" description="2',4',5'-topaquinone" evidence="13">
    <location>
        <position position="370"/>
    </location>
</feature>
<dbReference type="InterPro" id="IPR000269">
    <property type="entry name" value="Cu_amine_oxidase"/>
</dbReference>
<dbReference type="EMBL" id="SLWR01000002">
    <property type="protein sequence ID" value="TCO50405.1"/>
    <property type="molecule type" value="Genomic_DNA"/>
</dbReference>
<feature type="domain" description="Copper amine oxidase catalytic" evidence="15">
    <location>
        <begin position="213"/>
        <end position="609"/>
    </location>
</feature>
<keyword evidence="19" id="KW-1185">Reference proteome</keyword>
<dbReference type="SUPFAM" id="SSF54416">
    <property type="entry name" value="Amine oxidase N-terminal region"/>
    <property type="match status" value="2"/>
</dbReference>
<evidence type="ECO:0000259" key="15">
    <source>
        <dbReference type="Pfam" id="PF01179"/>
    </source>
</evidence>
<evidence type="ECO:0000256" key="2">
    <source>
        <dbReference type="ARBA" id="ARBA00001936"/>
    </source>
</evidence>
<feature type="active site" description="Schiff-base intermediate with substrate; via topaquinone" evidence="12">
    <location>
        <position position="370"/>
    </location>
</feature>
<evidence type="ECO:0000313" key="18">
    <source>
        <dbReference type="EMBL" id="TCO50405.1"/>
    </source>
</evidence>
<keyword evidence="6 14" id="KW-0479">Metal-binding</keyword>
<dbReference type="RefSeq" id="WP_132145737.1">
    <property type="nucleotide sequence ID" value="NZ_SLWR01000002.1"/>
</dbReference>
<feature type="domain" description="AGAO-like N2" evidence="17">
    <location>
        <begin position="12"/>
        <end position="80"/>
    </location>
</feature>
<dbReference type="InterPro" id="IPR054157">
    <property type="entry name" value="AGAO-like_N2"/>
</dbReference>
<dbReference type="GO" id="GO:0048038">
    <property type="term" value="F:quinone binding"/>
    <property type="evidence" value="ECO:0007669"/>
    <property type="project" value="InterPro"/>
</dbReference>
<comment type="cofactor">
    <cofactor evidence="1">
        <name>Cu cation</name>
        <dbReference type="ChEBI" id="CHEBI:23378"/>
    </cofactor>
</comment>
<dbReference type="InterPro" id="IPR015798">
    <property type="entry name" value="Cu_amine_oxidase_C"/>
</dbReference>
<dbReference type="EC" id="1.4.3.-" evidence="14"/>
<evidence type="ECO:0000256" key="13">
    <source>
        <dbReference type="PIRSR" id="PIRSR600269-51"/>
    </source>
</evidence>
<dbReference type="PROSITE" id="PS01164">
    <property type="entry name" value="COPPER_AMINE_OXID_1"/>
    <property type="match status" value="1"/>
</dbReference>
<dbReference type="InterPro" id="IPR049948">
    <property type="entry name" value="Cu_Am_ox_TPQ-bd"/>
</dbReference>
<sequence length="621" mass="69052">MASSHPLDPVSADEFLAARDVLEKAGLLSPSTRFAYMGLDEPPKQDVLEDDVVDRRVRAFLIDVATGELADVVVSVSRGDLIRHRALDPKADGQVPILDEDFARVDEIVRSDPQWQQAVVRRGITDLATVRVCPLTAGWYGHPGEEGRRIVRVLAFVQESATDLAWAHPIDGLAAYVDLIEGRVYQLIDEADLPVPPESGVYQGPERTGLRPIEITQPDGPSFRLDGHLLEWQNWSLRIGFDAREGLSLHQISVDGRPVIYRASIPEMVVPYGDPGPARYFQTYFDNGEYLIGKFANSLELGCDCLGEIAYLDAVVADDHGRPRTIRNAICLHEEDFGILWKHTDIFNGSSQTRRQRRLVISFFTTVGNYDYGYYWYLYLDGTIEFEVKLTGVIWTSSYPGKDYPYATEVAPGLGAPAHQHLFSARLDMMVDGLTNAVEEVDLHGQPIGPGNPYGNALIRTSTRLTTEDGRLADADRGRVWRILNPQQSNRLGQPVAYVLHPQPAPLLLAAEGSTLFQRAGFATRHLWVTQYDAAERYPAGDFVNQHPGGDGLPRYVEAAEDVDGTDIVVWHTFGPTHFPRPEDWPVMPVERCGFTLKPAGFFDRNPTLDVPAPAHCHHAG</sequence>
<reference evidence="18 19" key="1">
    <citation type="journal article" date="2015" name="Stand. Genomic Sci.">
        <title>Genomic Encyclopedia of Bacterial and Archaeal Type Strains, Phase III: the genomes of soil and plant-associated and newly described type strains.</title>
        <authorList>
            <person name="Whitman W.B."/>
            <person name="Woyke T."/>
            <person name="Klenk H.P."/>
            <person name="Zhou Y."/>
            <person name="Lilburn T.G."/>
            <person name="Beck B.J."/>
            <person name="De Vos P."/>
            <person name="Vandamme P."/>
            <person name="Eisen J.A."/>
            <person name="Garrity G."/>
            <person name="Hugenholtz P."/>
            <person name="Kyrpides N.C."/>
        </authorList>
    </citation>
    <scope>NUCLEOTIDE SEQUENCE [LARGE SCALE GENOMIC DNA]</scope>
    <source>
        <strain evidence="18 19">VKM Ac-2541</strain>
    </source>
</reference>
<comment type="caution">
    <text evidence="18">The sequence shown here is derived from an EMBL/GenBank/DDBJ whole genome shotgun (WGS) entry which is preliminary data.</text>
</comment>
<dbReference type="GO" id="GO:0008131">
    <property type="term" value="F:primary methylamine oxidase activity"/>
    <property type="evidence" value="ECO:0007669"/>
    <property type="project" value="UniProtKB-EC"/>
</dbReference>
<comment type="cofactor">
    <cofactor evidence="2">
        <name>Mn(2+)</name>
        <dbReference type="ChEBI" id="CHEBI:29035"/>
    </cofactor>
</comment>
<dbReference type="Pfam" id="PF21994">
    <property type="entry name" value="AGAO-like_N2"/>
    <property type="match status" value="1"/>
</dbReference>
<dbReference type="Gene3D" id="2.70.98.20">
    <property type="entry name" value="Copper amine oxidase, catalytic domain"/>
    <property type="match status" value="1"/>
</dbReference>
<dbReference type="InterPro" id="IPR036460">
    <property type="entry name" value="Cu_amine_oxidase_C_sf"/>
</dbReference>
<dbReference type="GO" id="GO:0009308">
    <property type="term" value="P:amine metabolic process"/>
    <property type="evidence" value="ECO:0007669"/>
    <property type="project" value="UniProtKB-UniRule"/>
</dbReference>
<evidence type="ECO:0000256" key="7">
    <source>
        <dbReference type="ARBA" id="ARBA00022772"/>
    </source>
</evidence>
<evidence type="ECO:0000259" key="17">
    <source>
        <dbReference type="Pfam" id="PF21994"/>
    </source>
</evidence>
<evidence type="ECO:0000256" key="12">
    <source>
        <dbReference type="PIRSR" id="PIRSR600269-50"/>
    </source>
</evidence>
<dbReference type="InterPro" id="IPR016182">
    <property type="entry name" value="Cu_amine_oxidase_N-reg"/>
</dbReference>
<evidence type="ECO:0000259" key="16">
    <source>
        <dbReference type="Pfam" id="PF02728"/>
    </source>
</evidence>
<organism evidence="18 19">
    <name type="scientific">Kribbella antiqua</name>
    <dbReference type="NCBI Taxonomy" id="2512217"/>
    <lineage>
        <taxon>Bacteria</taxon>
        <taxon>Bacillati</taxon>
        <taxon>Actinomycetota</taxon>
        <taxon>Actinomycetes</taxon>
        <taxon>Propionibacteriales</taxon>
        <taxon>Kribbellaceae</taxon>
        <taxon>Kribbella</taxon>
    </lineage>
</organism>
<dbReference type="SUPFAM" id="SSF49998">
    <property type="entry name" value="Amine oxidase catalytic domain"/>
    <property type="match status" value="1"/>
</dbReference>
<name>A0A4R2J5B2_9ACTN</name>
<comment type="cofactor">
    <cofactor evidence="3">
        <name>Zn(2+)</name>
        <dbReference type="ChEBI" id="CHEBI:29105"/>
    </cofactor>
</comment>
<protein>
    <recommendedName>
        <fullName evidence="14">Amine oxidase</fullName>
        <ecNumber evidence="14">1.4.3.-</ecNumber>
    </recommendedName>
</protein>
<evidence type="ECO:0000256" key="1">
    <source>
        <dbReference type="ARBA" id="ARBA00001935"/>
    </source>
</evidence>
<comment type="subunit">
    <text evidence="5">Homodimer.</text>
</comment>
<dbReference type="Gene3D" id="3.10.450.40">
    <property type="match status" value="2"/>
</dbReference>
<evidence type="ECO:0000256" key="6">
    <source>
        <dbReference type="ARBA" id="ARBA00022723"/>
    </source>
</evidence>
<dbReference type="InterPro" id="IPR015802">
    <property type="entry name" value="Cu_amine_oxidase_N3"/>
</dbReference>
<dbReference type="PROSITE" id="PS01165">
    <property type="entry name" value="COPPER_AMINE_OXID_2"/>
    <property type="match status" value="1"/>
</dbReference>
<comment type="cofactor">
    <cofactor evidence="14">
        <name>Cu cation</name>
        <dbReference type="ChEBI" id="CHEBI:23378"/>
    </cofactor>
    <text evidence="14">Contains 1 topaquinone per subunit.</text>
</comment>
<dbReference type="Pfam" id="PF01179">
    <property type="entry name" value="Cu_amine_oxid"/>
    <property type="match status" value="1"/>
</dbReference>
<keyword evidence="10" id="KW-0464">Manganese</keyword>
<dbReference type="OrthoDB" id="9772590at2"/>
<keyword evidence="9 14" id="KW-0186">Copper</keyword>
<keyword evidence="7 12" id="KW-0801">TPQ</keyword>
<evidence type="ECO:0000256" key="14">
    <source>
        <dbReference type="RuleBase" id="RU000672"/>
    </source>
</evidence>
<dbReference type="PANTHER" id="PTHR10638">
    <property type="entry name" value="COPPER AMINE OXIDASE"/>
    <property type="match status" value="1"/>
</dbReference>